<name>A0A642UXY7_DIURU</name>
<feature type="domain" description="WAC" evidence="7">
    <location>
        <begin position="22"/>
        <end position="130"/>
    </location>
</feature>
<feature type="compositionally biased region" description="Low complexity" evidence="5">
    <location>
        <begin position="396"/>
        <end position="415"/>
    </location>
</feature>
<dbReference type="Pfam" id="PF10537">
    <property type="entry name" value="WAC_Acf1_DNA_bd"/>
    <property type="match status" value="1"/>
</dbReference>
<evidence type="ECO:0000259" key="7">
    <source>
        <dbReference type="PROSITE" id="PS51136"/>
    </source>
</evidence>
<evidence type="ECO:0000259" key="6">
    <source>
        <dbReference type="PROSITE" id="PS50827"/>
    </source>
</evidence>
<feature type="compositionally biased region" description="Basic residues" evidence="5">
    <location>
        <begin position="458"/>
        <end position="474"/>
    </location>
</feature>
<dbReference type="PROSITE" id="PS51136">
    <property type="entry name" value="WAC"/>
    <property type="match status" value="1"/>
</dbReference>
<keyword evidence="2 3" id="KW-0539">Nucleus</keyword>
<dbReference type="OMA" id="FVEVHCA"/>
<dbReference type="Proteomes" id="UP000449547">
    <property type="component" value="Unassembled WGS sequence"/>
</dbReference>
<feature type="region of interest" description="Disordered" evidence="5">
    <location>
        <begin position="864"/>
        <end position="934"/>
    </location>
</feature>
<dbReference type="PANTHER" id="PTHR32075:SF6">
    <property type="entry name" value="ISWI CHROMATIN-REMODELING COMPLEX SUBUNIT YPL216W-RELATED"/>
    <property type="match status" value="1"/>
</dbReference>
<keyword evidence="9" id="KW-1185">Reference proteome</keyword>
<feature type="compositionally biased region" description="Acidic residues" evidence="5">
    <location>
        <begin position="893"/>
        <end position="922"/>
    </location>
</feature>
<feature type="compositionally biased region" description="Acidic residues" evidence="5">
    <location>
        <begin position="370"/>
        <end position="395"/>
    </location>
</feature>
<evidence type="ECO:0000256" key="4">
    <source>
        <dbReference type="SAM" id="Coils"/>
    </source>
</evidence>
<feature type="compositionally biased region" description="Acidic residues" evidence="5">
    <location>
        <begin position="865"/>
        <end position="877"/>
    </location>
</feature>
<reference evidence="8 9" key="1">
    <citation type="submission" date="2019-07" db="EMBL/GenBank/DDBJ databases">
        <title>Genome assembly of two rare yeast pathogens: Diutina rugosa and Trichomonascus ciferrii.</title>
        <authorList>
            <person name="Mixao V."/>
            <person name="Saus E."/>
            <person name="Hansen A."/>
            <person name="Lass-Flor C."/>
            <person name="Gabaldon T."/>
        </authorList>
    </citation>
    <scope>NUCLEOTIDE SEQUENCE [LARGE SCALE GENOMIC DNA]</scope>
    <source>
        <strain evidence="8 9">CBS 613</strain>
    </source>
</reference>
<sequence length="990" mass="114111">MVLFKRKPIEYVTKPLPQDDTTDVWLIPHTKEWFTTYDGYLERLDFYRKRQFVCEITGNSQLTYFEAMESETREIEALERNFPDALREHILRFLQFNRITRLDLLIDKVYSEFKHDYFPGELVYLKVKGSAASDAKRRAVVSEKVQIGGDVPVTRYLVRRLQDNVPTQVTAENISRERNQFTKWLIKTFIKLTVSRSSRVGAPWVVKDYYAKKYRIPQTYPEDLLQYAEDHAEEPVAKKKSHKKKDPMEQVATAPLARKSPRPADLVLQEDTVLDPMAEPRPRGKRFQVGNIDLSETLRIWSFINIFHSALHLDAITFDDFVIALRWSLPQFKEFGNCVLLDELFCALLGAIISNEDRKNKGLLVTIPEIENDDDNDENMDEDNDEEDNGEDNEPEANGNGKANGTKTTKKANGTVHDDNDDDDDVEIQREVVDIAASSEVEEEEEEDEEDVEVTTRTGRKRGRPPKNSPRKNLRVTPSSPSPTPTPAPEATDDDNDDVDHYAFRAMNSKGQWYDKIHKRSFRDGQWQCGVIGVLSEVKDLPQYADVCLEVFHKLAPKSEGTPTPSRVLERWYRDVDPGLRVKILAIFIDLLCTGQVVRARLEFCSEEGTLLRRQRIDVTKETKALLEEASKVWDQLVAKVPRPDKFSHLSTDILEAEEELAKTDKEFAGLLKQRQEMFAKVKQLRATKHSLEKRIMELDCQRAEILGKDRFYNRYWWFENSAATADQDDPEDKDDVGHDDEFLEETYLMGTLWVQGPSQGDLEKYGGVLASVKGEGNTDDLVDGNSWEYYDDPEDITRLLKWLNSLGYREHQLKRELASIAEQLRAAMTARKLALAGPYDKFSEQLRRVEETLNEIKNTVHVIDDDDDNNEEDDDVTVTRRQSRRQAKDDPIDVDDDSYEDHDANSDEDDDDDEDGDEIDIEAAIKNKRSDELEQAKSFLQERLDEDREVARVMEWVNSAAVDKYGKSLYEGGDKPVSKTRKKTTRKKT</sequence>
<proteinExistence type="predicted"/>
<dbReference type="InterPro" id="IPR018501">
    <property type="entry name" value="DDT_dom"/>
</dbReference>
<comment type="subcellular location">
    <subcellularLocation>
        <location evidence="1 3">Nucleus</location>
    </subcellularLocation>
</comment>
<feature type="region of interest" description="Disordered" evidence="5">
    <location>
        <begin position="235"/>
        <end position="255"/>
    </location>
</feature>
<dbReference type="GO" id="GO:0031509">
    <property type="term" value="P:subtelomeric heterochromatin formation"/>
    <property type="evidence" value="ECO:0007669"/>
    <property type="project" value="TreeGrafter"/>
</dbReference>
<dbReference type="GO" id="GO:0000781">
    <property type="term" value="C:chromosome, telomeric region"/>
    <property type="evidence" value="ECO:0007669"/>
    <property type="project" value="GOC"/>
</dbReference>
<gene>
    <name evidence="8" type="ORF">DIURU_000530</name>
</gene>
<dbReference type="InterPro" id="IPR028941">
    <property type="entry name" value="WHIM2_dom"/>
</dbReference>
<feature type="region of interest" description="Disordered" evidence="5">
    <location>
        <begin position="965"/>
        <end position="990"/>
    </location>
</feature>
<dbReference type="GO" id="GO:0005634">
    <property type="term" value="C:nucleus"/>
    <property type="evidence" value="ECO:0007669"/>
    <property type="project" value="UniProtKB-SubCell"/>
</dbReference>
<protein>
    <recommendedName>
        <fullName evidence="10">WAC domain-containing protein</fullName>
    </recommendedName>
</protein>
<dbReference type="Pfam" id="PF02791">
    <property type="entry name" value="DDT"/>
    <property type="match status" value="1"/>
</dbReference>
<evidence type="ECO:0000313" key="9">
    <source>
        <dbReference type="Proteomes" id="UP000449547"/>
    </source>
</evidence>
<dbReference type="EMBL" id="SWFT01000022">
    <property type="protein sequence ID" value="KAA8907485.1"/>
    <property type="molecule type" value="Genomic_DNA"/>
</dbReference>
<evidence type="ECO:0000256" key="2">
    <source>
        <dbReference type="ARBA" id="ARBA00023242"/>
    </source>
</evidence>
<keyword evidence="4" id="KW-0175">Coiled coil</keyword>
<feature type="compositionally biased region" description="Acidic residues" evidence="5">
    <location>
        <begin position="440"/>
        <end position="453"/>
    </location>
</feature>
<evidence type="ECO:0000256" key="5">
    <source>
        <dbReference type="SAM" id="MobiDB-lite"/>
    </source>
</evidence>
<feature type="compositionally biased region" description="Basic and acidic residues" evidence="5">
    <location>
        <begin position="924"/>
        <end position="934"/>
    </location>
</feature>
<dbReference type="Pfam" id="PF15613">
    <property type="entry name" value="WSD"/>
    <property type="match status" value="1"/>
</dbReference>
<comment type="caution">
    <text evidence="8">The sequence shown here is derived from an EMBL/GenBank/DDBJ whole genome shotgun (WGS) entry which is preliminary data.</text>
</comment>
<dbReference type="PANTHER" id="PTHR32075">
    <property type="entry name" value="ISWI CHROMATIN-REMODELING COMPLEX SUBUNIT YPL216W-RELATED"/>
    <property type="match status" value="1"/>
</dbReference>
<evidence type="ECO:0000313" key="8">
    <source>
        <dbReference type="EMBL" id="KAA8907485.1"/>
    </source>
</evidence>
<dbReference type="GeneID" id="54779183"/>
<dbReference type="OrthoDB" id="332390at2759"/>
<feature type="coiled-coil region" evidence="4">
    <location>
        <begin position="654"/>
        <end position="702"/>
    </location>
</feature>
<dbReference type="RefSeq" id="XP_034014672.1">
    <property type="nucleotide sequence ID" value="XM_034158267.1"/>
</dbReference>
<feature type="domain" description="DDT" evidence="6">
    <location>
        <begin position="291"/>
        <end position="358"/>
    </location>
</feature>
<evidence type="ECO:0000256" key="1">
    <source>
        <dbReference type="ARBA" id="ARBA00004123"/>
    </source>
</evidence>
<dbReference type="PROSITE" id="PS50827">
    <property type="entry name" value="DDT"/>
    <property type="match status" value="1"/>
</dbReference>
<accession>A0A642UXY7</accession>
<evidence type="ECO:0000256" key="3">
    <source>
        <dbReference type="PROSITE-ProRule" id="PRU00475"/>
    </source>
</evidence>
<dbReference type="AlphaFoldDB" id="A0A642UXY7"/>
<feature type="compositionally biased region" description="Basic residues" evidence="5">
    <location>
        <begin position="979"/>
        <end position="990"/>
    </location>
</feature>
<dbReference type="GO" id="GO:0000785">
    <property type="term" value="C:chromatin"/>
    <property type="evidence" value="ECO:0007669"/>
    <property type="project" value="UniProtKB-ARBA"/>
</dbReference>
<dbReference type="VEuPathDB" id="FungiDB:DIURU_000530"/>
<organism evidence="8 9">
    <name type="scientific">Diutina rugosa</name>
    <name type="common">Yeast</name>
    <name type="synonym">Candida rugosa</name>
    <dbReference type="NCBI Taxonomy" id="5481"/>
    <lineage>
        <taxon>Eukaryota</taxon>
        <taxon>Fungi</taxon>
        <taxon>Dikarya</taxon>
        <taxon>Ascomycota</taxon>
        <taxon>Saccharomycotina</taxon>
        <taxon>Pichiomycetes</taxon>
        <taxon>Debaryomycetaceae</taxon>
        <taxon>Diutina</taxon>
    </lineage>
</organism>
<feature type="region of interest" description="Disordered" evidence="5">
    <location>
        <begin position="369"/>
        <end position="498"/>
    </location>
</feature>
<dbReference type="InterPro" id="IPR013136">
    <property type="entry name" value="WSTF_Acf1_Cbp146"/>
</dbReference>
<evidence type="ECO:0008006" key="10">
    <source>
        <dbReference type="Google" id="ProtNLM"/>
    </source>
</evidence>